<keyword evidence="3" id="KW-1003">Cell membrane</keyword>
<dbReference type="Pfam" id="PF00482">
    <property type="entry name" value="T2SSF"/>
    <property type="match status" value="2"/>
</dbReference>
<evidence type="ECO:0000256" key="8">
    <source>
        <dbReference type="SAM" id="Phobius"/>
    </source>
</evidence>
<organism evidence="10">
    <name type="scientific">marine sediment metagenome</name>
    <dbReference type="NCBI Taxonomy" id="412755"/>
    <lineage>
        <taxon>unclassified sequences</taxon>
        <taxon>metagenomes</taxon>
        <taxon>ecological metagenomes</taxon>
    </lineage>
</organism>
<keyword evidence="5 8" id="KW-0812">Transmembrane</keyword>
<evidence type="ECO:0000256" key="2">
    <source>
        <dbReference type="ARBA" id="ARBA00005745"/>
    </source>
</evidence>
<evidence type="ECO:0000256" key="5">
    <source>
        <dbReference type="ARBA" id="ARBA00022692"/>
    </source>
</evidence>
<feature type="transmembrane region" description="Helical" evidence="8">
    <location>
        <begin position="242"/>
        <end position="262"/>
    </location>
</feature>
<accession>X0TFZ1</accession>
<evidence type="ECO:0000313" key="10">
    <source>
        <dbReference type="EMBL" id="GAF87057.1"/>
    </source>
</evidence>
<protein>
    <recommendedName>
        <fullName evidence="9">Type II secretion system protein GspF domain-containing protein</fullName>
    </recommendedName>
</protein>
<evidence type="ECO:0000256" key="6">
    <source>
        <dbReference type="ARBA" id="ARBA00022989"/>
    </source>
</evidence>
<evidence type="ECO:0000256" key="7">
    <source>
        <dbReference type="ARBA" id="ARBA00023136"/>
    </source>
</evidence>
<dbReference type="Gene3D" id="1.20.81.30">
    <property type="entry name" value="Type II secretion system (T2SS), domain F"/>
    <property type="match status" value="2"/>
</dbReference>
<sequence>MIAVGEESGLLDEVTSEVATYLEGQIDLKKKVVNASRYPMFMAGFFLLVVAVMVFYLIPQFKEIFASYGAELPAITRFVLNVSDFFVRNLAYEITLLLGLGVFGLGYLRTEKGKERLDRIKLKLPIVAKLTYYLVLARICRTLGLLLHSGVTLVVALDHTATIAENRVAENAIREIREKIVQGSTLAQEMKQQSFFPPLVTGMTHTGERSGTLSQVLPKLADFYDRELDYQVKALTSTLEPILIVGLGILVAFFVMSMYYPIFNLSTVMV</sequence>
<feature type="domain" description="Type II secretion system protein GspF" evidence="9">
    <location>
        <begin position="140"/>
        <end position="261"/>
    </location>
</feature>
<keyword evidence="4" id="KW-0997">Cell inner membrane</keyword>
<feature type="transmembrane region" description="Helical" evidence="8">
    <location>
        <begin position="90"/>
        <end position="109"/>
    </location>
</feature>
<evidence type="ECO:0000256" key="1">
    <source>
        <dbReference type="ARBA" id="ARBA00004429"/>
    </source>
</evidence>
<dbReference type="AlphaFoldDB" id="X0TFZ1"/>
<feature type="domain" description="Type II secretion system protein GspF" evidence="9">
    <location>
        <begin position="1"/>
        <end position="59"/>
    </location>
</feature>
<evidence type="ECO:0000259" key="9">
    <source>
        <dbReference type="Pfam" id="PF00482"/>
    </source>
</evidence>
<feature type="transmembrane region" description="Helical" evidence="8">
    <location>
        <begin position="38"/>
        <end position="58"/>
    </location>
</feature>
<comment type="caution">
    <text evidence="10">The sequence shown here is derived from an EMBL/GenBank/DDBJ whole genome shotgun (WGS) entry which is preliminary data.</text>
</comment>
<reference evidence="10" key="1">
    <citation type="journal article" date="2014" name="Front. Microbiol.">
        <title>High frequency of phylogenetically diverse reductive dehalogenase-homologous genes in deep subseafloor sedimentary metagenomes.</title>
        <authorList>
            <person name="Kawai M."/>
            <person name="Futagami T."/>
            <person name="Toyoda A."/>
            <person name="Takaki Y."/>
            <person name="Nishi S."/>
            <person name="Hori S."/>
            <person name="Arai W."/>
            <person name="Tsubouchi T."/>
            <person name="Morono Y."/>
            <person name="Uchiyama I."/>
            <person name="Ito T."/>
            <person name="Fujiyama A."/>
            <person name="Inagaki F."/>
            <person name="Takami H."/>
        </authorList>
    </citation>
    <scope>NUCLEOTIDE SEQUENCE</scope>
    <source>
        <strain evidence="10">Expedition CK06-06</strain>
    </source>
</reference>
<dbReference type="GO" id="GO:0005886">
    <property type="term" value="C:plasma membrane"/>
    <property type="evidence" value="ECO:0007669"/>
    <property type="project" value="UniProtKB-SubCell"/>
</dbReference>
<evidence type="ECO:0000256" key="4">
    <source>
        <dbReference type="ARBA" id="ARBA00022519"/>
    </source>
</evidence>
<dbReference type="InterPro" id="IPR018076">
    <property type="entry name" value="T2SS_GspF_dom"/>
</dbReference>
<dbReference type="InterPro" id="IPR003004">
    <property type="entry name" value="GspF/PilC"/>
</dbReference>
<gene>
    <name evidence="10" type="ORF">S01H1_27010</name>
</gene>
<proteinExistence type="inferred from homology"/>
<dbReference type="EMBL" id="BARS01016410">
    <property type="protein sequence ID" value="GAF87057.1"/>
    <property type="molecule type" value="Genomic_DNA"/>
</dbReference>
<evidence type="ECO:0000256" key="3">
    <source>
        <dbReference type="ARBA" id="ARBA00022475"/>
    </source>
</evidence>
<dbReference type="PANTHER" id="PTHR30012">
    <property type="entry name" value="GENERAL SECRETION PATHWAY PROTEIN"/>
    <property type="match status" value="1"/>
</dbReference>
<dbReference type="InterPro" id="IPR042094">
    <property type="entry name" value="T2SS_GspF_sf"/>
</dbReference>
<keyword evidence="6 8" id="KW-1133">Transmembrane helix</keyword>
<comment type="similarity">
    <text evidence="2">Belongs to the GSP F family.</text>
</comment>
<dbReference type="GO" id="GO:0015628">
    <property type="term" value="P:protein secretion by the type II secretion system"/>
    <property type="evidence" value="ECO:0007669"/>
    <property type="project" value="TreeGrafter"/>
</dbReference>
<dbReference type="PANTHER" id="PTHR30012:SF4">
    <property type="entry name" value="MSHA BIOGENESIS PROTEIN MSHG"/>
    <property type="match status" value="1"/>
</dbReference>
<comment type="subcellular location">
    <subcellularLocation>
        <location evidence="1">Cell inner membrane</location>
        <topology evidence="1">Multi-pass membrane protein</topology>
    </subcellularLocation>
</comment>
<keyword evidence="7 8" id="KW-0472">Membrane</keyword>
<dbReference type="FunFam" id="1.20.81.30:FF:000001">
    <property type="entry name" value="Type II secretion system protein F"/>
    <property type="match status" value="1"/>
</dbReference>
<name>X0TFZ1_9ZZZZ</name>